<dbReference type="Gene3D" id="3.30.200.20">
    <property type="entry name" value="Phosphorylase Kinase, domain 1"/>
    <property type="match status" value="1"/>
</dbReference>
<dbReference type="OrthoDB" id="359566at2759"/>
<dbReference type="Pfam" id="PF01633">
    <property type="entry name" value="Choline_kinase"/>
    <property type="match status" value="1"/>
</dbReference>
<name>A0A976QTS7_THEOR</name>
<dbReference type="PANTHER" id="PTHR22603:SF93">
    <property type="entry name" value="RE24176P"/>
    <property type="match status" value="1"/>
</dbReference>
<dbReference type="EMBL" id="CP056068">
    <property type="protein sequence ID" value="UKJ90571.1"/>
    <property type="molecule type" value="Genomic_DNA"/>
</dbReference>
<dbReference type="EC" id="2.7.1.32" evidence="2"/>
<dbReference type="InterPro" id="IPR011009">
    <property type="entry name" value="Kinase-like_dom_sf"/>
</dbReference>
<evidence type="ECO:0000256" key="1">
    <source>
        <dbReference type="ARBA" id="ARBA00038211"/>
    </source>
</evidence>
<dbReference type="AlphaFoldDB" id="A0A976QTS7"/>
<dbReference type="Gene3D" id="3.90.1200.10">
    <property type="match status" value="1"/>
</dbReference>
<dbReference type="SUPFAM" id="SSF56112">
    <property type="entry name" value="Protein kinase-like (PK-like)"/>
    <property type="match status" value="1"/>
</dbReference>
<evidence type="ECO:0000313" key="2">
    <source>
        <dbReference type="EMBL" id="UKJ90571.1"/>
    </source>
</evidence>
<reference evidence="2" key="1">
    <citation type="submission" date="2022-07" db="EMBL/GenBank/DDBJ databases">
        <title>Evaluation of T. orientalis genome assembly methods using nanopore sequencing and analysis of variation between genomes.</title>
        <authorList>
            <person name="Yam J."/>
            <person name="Micallef M.L."/>
            <person name="Liu M."/>
            <person name="Djordjevic S.P."/>
            <person name="Bogema D.R."/>
            <person name="Jenkins C."/>
        </authorList>
    </citation>
    <scope>NUCLEOTIDE SEQUENCE</scope>
    <source>
        <strain evidence="2">Fish Creek</strain>
    </source>
</reference>
<sequence>MNSDGKSQAPVIHDGIQLIKDICIKNVPFWDNLNHDDLEMEGNSMGFNNDVYLVKLKHINKNDFPVNTLIVKQRTQFTDLMFNTELQHSVAKLLGDNGLGPRVIGRFSDYTIQEYVRGKVIETASYKNLSVITGIASSLAKFHKKGTEISPADLDRTPFILRQINKWSQHAERIIMKNNLDFDFNELQSSFEMYKTLLENHIKTSNSFDRTSFPPNLSLCPYDHSIVEYANLKSTLDKLADEKLINS</sequence>
<accession>A0A976QTS7</accession>
<keyword evidence="2" id="KW-0808">Transferase</keyword>
<comment type="similarity">
    <text evidence="1">Belongs to the choline/ethanolamine kinase family.</text>
</comment>
<protein>
    <submittedName>
        <fullName evidence="2">Choline kinase</fullName>
        <ecNumber evidence="2">2.7.1.32</ecNumber>
    </submittedName>
</protein>
<dbReference type="PANTHER" id="PTHR22603">
    <property type="entry name" value="CHOLINE/ETHANOALAMINE KINASE"/>
    <property type="match status" value="1"/>
</dbReference>
<gene>
    <name evidence="2" type="ORF">MACJ_001505</name>
</gene>
<dbReference type="GO" id="GO:0004305">
    <property type="term" value="F:ethanolamine kinase activity"/>
    <property type="evidence" value="ECO:0007669"/>
    <property type="project" value="TreeGrafter"/>
</dbReference>
<dbReference type="GO" id="GO:0004103">
    <property type="term" value="F:choline kinase activity"/>
    <property type="evidence" value="ECO:0007669"/>
    <property type="project" value="UniProtKB-EC"/>
</dbReference>
<organism evidence="2 3">
    <name type="scientific">Theileria orientalis</name>
    <dbReference type="NCBI Taxonomy" id="68886"/>
    <lineage>
        <taxon>Eukaryota</taxon>
        <taxon>Sar</taxon>
        <taxon>Alveolata</taxon>
        <taxon>Apicomplexa</taxon>
        <taxon>Aconoidasida</taxon>
        <taxon>Piroplasmida</taxon>
        <taxon>Theileriidae</taxon>
        <taxon>Theileria</taxon>
    </lineage>
</organism>
<dbReference type="GO" id="GO:0005737">
    <property type="term" value="C:cytoplasm"/>
    <property type="evidence" value="ECO:0007669"/>
    <property type="project" value="TreeGrafter"/>
</dbReference>
<dbReference type="GO" id="GO:0006646">
    <property type="term" value="P:phosphatidylethanolamine biosynthetic process"/>
    <property type="evidence" value="ECO:0007669"/>
    <property type="project" value="TreeGrafter"/>
</dbReference>
<evidence type="ECO:0000313" key="3">
    <source>
        <dbReference type="Proteomes" id="UP000244803"/>
    </source>
</evidence>
<keyword evidence="2" id="KW-0418">Kinase</keyword>
<proteinExistence type="inferred from homology"/>
<dbReference type="Proteomes" id="UP000244803">
    <property type="component" value="Chromosome 2"/>
</dbReference>